<dbReference type="InterPro" id="IPR036291">
    <property type="entry name" value="NAD(P)-bd_dom_sf"/>
</dbReference>
<accession>U1GCD4</accession>
<dbReference type="AlphaFoldDB" id="U1GCD4"/>
<dbReference type="OrthoDB" id="2735536at2759"/>
<keyword evidence="5" id="KW-1185">Reference proteome</keyword>
<dbReference type="eggNOG" id="KOG1502">
    <property type="taxonomic scope" value="Eukaryota"/>
</dbReference>
<evidence type="ECO:0000259" key="3">
    <source>
        <dbReference type="Pfam" id="PF01370"/>
    </source>
</evidence>
<dbReference type="PANTHER" id="PTHR10366">
    <property type="entry name" value="NAD DEPENDENT EPIMERASE/DEHYDRATASE"/>
    <property type="match status" value="1"/>
</dbReference>
<dbReference type="GeneID" id="19243676"/>
<dbReference type="RefSeq" id="XP_007805010.1">
    <property type="nucleotide sequence ID" value="XM_007806819.1"/>
</dbReference>
<dbReference type="Pfam" id="PF01370">
    <property type="entry name" value="Epimerase"/>
    <property type="match status" value="1"/>
</dbReference>
<evidence type="ECO:0000313" key="5">
    <source>
        <dbReference type="Proteomes" id="UP000019373"/>
    </source>
</evidence>
<dbReference type="OMA" id="QGQMKEK"/>
<reference evidence="5" key="1">
    <citation type="journal article" date="2014" name="BMC Genomics">
        <title>Genome characteristics reveal the impact of lichenization on lichen-forming fungus Endocarpon pusillum Hedwig (Verrucariales, Ascomycota).</title>
        <authorList>
            <person name="Wang Y.-Y."/>
            <person name="Liu B."/>
            <person name="Zhang X.-Y."/>
            <person name="Zhou Q.-M."/>
            <person name="Zhang T."/>
            <person name="Li H."/>
            <person name="Yu Y.-F."/>
            <person name="Zhang X.-L."/>
            <person name="Hao X.-Y."/>
            <person name="Wang M."/>
            <person name="Wang L."/>
            <person name="Wei J.-C."/>
        </authorList>
    </citation>
    <scope>NUCLEOTIDE SEQUENCE [LARGE SCALE GENOMIC DNA]</scope>
    <source>
        <strain evidence="5">Z07020 / HMAS-L-300199</strain>
    </source>
</reference>
<dbReference type="HOGENOM" id="CLU_007383_9_2_1"/>
<evidence type="ECO:0000256" key="2">
    <source>
        <dbReference type="ARBA" id="ARBA00023445"/>
    </source>
</evidence>
<dbReference type="CDD" id="cd05227">
    <property type="entry name" value="AR_SDR_e"/>
    <property type="match status" value="1"/>
</dbReference>
<gene>
    <name evidence="4" type="ORF">EPUS_08834</name>
</gene>
<evidence type="ECO:0000256" key="1">
    <source>
        <dbReference type="ARBA" id="ARBA00023002"/>
    </source>
</evidence>
<dbReference type="SUPFAM" id="SSF51735">
    <property type="entry name" value="NAD(P)-binding Rossmann-fold domains"/>
    <property type="match status" value="1"/>
</dbReference>
<dbReference type="InterPro" id="IPR001509">
    <property type="entry name" value="Epimerase_deHydtase"/>
</dbReference>
<dbReference type="EMBL" id="KE721433">
    <property type="protein sequence ID" value="ERF69361.1"/>
    <property type="molecule type" value="Genomic_DNA"/>
</dbReference>
<sequence length="334" mass="37087">MKVLLTGGSGFIAAHILDQLLEHGHDVVTTVRSEEKGRKILENHKGVPQRKLSYVIVKDIAEEGAFDEVVVSDPPFDAVIHTASPYHFNITDPKKDLLDPAIIGTTEILKAIKASAPNVKRVAITSSFAAITNPKNHPRIYSEEDWNPVTMEEALEDPVSSYRASKTFAERAAWDFVRNEKPNFELATLCPPLVFGPVIHYLNSLQAINTSNARIRDSMQGKMIDELAPTGSFIWVDVRDLAIAHVKAIEIPEAAGKRFFVTAGHTCNRDIAECIRKNFPESRSQLPPESTEGDIQGEVYKYDNSRSRKILGLEYRSLEECVKDTVKSLHAVGA</sequence>
<protein>
    <recommendedName>
        <fullName evidence="3">NAD-dependent epimerase/dehydratase domain-containing protein</fullName>
    </recommendedName>
</protein>
<dbReference type="InterPro" id="IPR050425">
    <property type="entry name" value="NAD(P)_dehydrat-like"/>
</dbReference>
<name>U1GCD4_ENDPU</name>
<proteinExistence type="inferred from homology"/>
<dbReference type="GO" id="GO:0016616">
    <property type="term" value="F:oxidoreductase activity, acting on the CH-OH group of donors, NAD or NADP as acceptor"/>
    <property type="evidence" value="ECO:0007669"/>
    <property type="project" value="TreeGrafter"/>
</dbReference>
<dbReference type="Gene3D" id="3.40.50.720">
    <property type="entry name" value="NAD(P)-binding Rossmann-like Domain"/>
    <property type="match status" value="1"/>
</dbReference>
<evidence type="ECO:0000313" key="4">
    <source>
        <dbReference type="EMBL" id="ERF69361.1"/>
    </source>
</evidence>
<comment type="similarity">
    <text evidence="2">Belongs to the NAD(P)-dependent epimerase/dehydratase family. Dihydroflavonol-4-reductase subfamily.</text>
</comment>
<keyword evidence="1" id="KW-0560">Oxidoreductase</keyword>
<feature type="domain" description="NAD-dependent epimerase/dehydratase" evidence="3">
    <location>
        <begin position="3"/>
        <end position="256"/>
    </location>
</feature>
<dbReference type="PANTHER" id="PTHR10366:SF564">
    <property type="entry name" value="STEROL-4-ALPHA-CARBOXYLATE 3-DEHYDROGENASE, DECARBOXYLATING"/>
    <property type="match status" value="1"/>
</dbReference>
<dbReference type="FunFam" id="3.40.50.720:FF:000191">
    <property type="entry name" value="Methylglyoxal reductase (NADPH-dependent)"/>
    <property type="match status" value="1"/>
</dbReference>
<dbReference type="Proteomes" id="UP000019373">
    <property type="component" value="Unassembled WGS sequence"/>
</dbReference>
<organism evidence="4 5">
    <name type="scientific">Endocarpon pusillum (strain Z07020 / HMAS-L-300199)</name>
    <name type="common">Lichen-forming fungus</name>
    <dbReference type="NCBI Taxonomy" id="1263415"/>
    <lineage>
        <taxon>Eukaryota</taxon>
        <taxon>Fungi</taxon>
        <taxon>Dikarya</taxon>
        <taxon>Ascomycota</taxon>
        <taxon>Pezizomycotina</taxon>
        <taxon>Eurotiomycetes</taxon>
        <taxon>Chaetothyriomycetidae</taxon>
        <taxon>Verrucariales</taxon>
        <taxon>Verrucariaceae</taxon>
        <taxon>Endocarpon</taxon>
    </lineage>
</organism>